<dbReference type="InterPro" id="IPR012902">
    <property type="entry name" value="N_methyl_site"/>
</dbReference>
<dbReference type="SUPFAM" id="SSF54523">
    <property type="entry name" value="Pili subunits"/>
    <property type="match status" value="1"/>
</dbReference>
<dbReference type="NCBIfam" id="TIGR02532">
    <property type="entry name" value="IV_pilin_GFxxxE"/>
    <property type="match status" value="1"/>
</dbReference>
<evidence type="ECO:0000256" key="9">
    <source>
        <dbReference type="ARBA" id="ARBA00025772"/>
    </source>
</evidence>
<feature type="domain" description="General secretion pathway GspH" evidence="12">
    <location>
        <begin position="44"/>
        <end position="138"/>
    </location>
</feature>
<keyword evidence="14" id="KW-1185">Reference proteome</keyword>
<reference evidence="13 14" key="1">
    <citation type="submission" date="2017-01" db="EMBL/GenBank/DDBJ databases">
        <authorList>
            <person name="Varghese N."/>
            <person name="Submissions S."/>
        </authorList>
    </citation>
    <scope>NUCLEOTIDE SEQUENCE [LARGE SCALE GENOMIC DNA]</scope>
    <source>
        <strain evidence="13 14">ATCC 35905</strain>
    </source>
</reference>
<keyword evidence="4" id="KW-0488">Methylation</keyword>
<comment type="subcellular location">
    <subcellularLocation>
        <location evidence="1">Cell inner membrane</location>
        <topology evidence="1">Single-pass membrane protein</topology>
    </subcellularLocation>
</comment>
<comment type="caution">
    <text evidence="13">The sequence shown here is derived from an EMBL/GenBank/DDBJ whole genome shotgun (WGS) entry which is preliminary data.</text>
</comment>
<evidence type="ECO:0000256" key="4">
    <source>
        <dbReference type="ARBA" id="ARBA00022481"/>
    </source>
</evidence>
<dbReference type="Proteomes" id="UP000186308">
    <property type="component" value="Unassembled WGS sequence"/>
</dbReference>
<evidence type="ECO:0000256" key="2">
    <source>
        <dbReference type="ARBA" id="ARBA00021549"/>
    </source>
</evidence>
<name>A0A8G2CHT9_ACIRU</name>
<evidence type="ECO:0000256" key="1">
    <source>
        <dbReference type="ARBA" id="ARBA00004377"/>
    </source>
</evidence>
<keyword evidence="5" id="KW-0997">Cell inner membrane</keyword>
<dbReference type="AlphaFoldDB" id="A0A8G2CHT9"/>
<gene>
    <name evidence="13" type="ORF">SAMN05421828_101286</name>
</gene>
<organism evidence="13 14">
    <name type="scientific">Acidiphilium rubrum</name>
    <dbReference type="NCBI Taxonomy" id="526"/>
    <lineage>
        <taxon>Bacteria</taxon>
        <taxon>Pseudomonadati</taxon>
        <taxon>Pseudomonadota</taxon>
        <taxon>Alphaproteobacteria</taxon>
        <taxon>Acetobacterales</taxon>
        <taxon>Acidocellaceae</taxon>
        <taxon>Acidiphilium</taxon>
    </lineage>
</organism>
<evidence type="ECO:0000256" key="6">
    <source>
        <dbReference type="ARBA" id="ARBA00022692"/>
    </source>
</evidence>
<comment type="similarity">
    <text evidence="9">Belongs to the GSP H family.</text>
</comment>
<evidence type="ECO:0000256" key="10">
    <source>
        <dbReference type="ARBA" id="ARBA00030775"/>
    </source>
</evidence>
<evidence type="ECO:0000256" key="3">
    <source>
        <dbReference type="ARBA" id="ARBA00022475"/>
    </source>
</evidence>
<proteinExistence type="inferred from homology"/>
<keyword evidence="8 11" id="KW-0472">Membrane</keyword>
<dbReference type="Gene3D" id="3.30.700.10">
    <property type="entry name" value="Glycoprotein, Type 4 Pilin"/>
    <property type="match status" value="1"/>
</dbReference>
<dbReference type="PROSITE" id="PS00409">
    <property type="entry name" value="PROKAR_NTER_METHYL"/>
    <property type="match status" value="1"/>
</dbReference>
<keyword evidence="7 11" id="KW-1133">Transmembrane helix</keyword>
<dbReference type="InterPro" id="IPR045584">
    <property type="entry name" value="Pilin-like"/>
</dbReference>
<evidence type="ECO:0000313" key="13">
    <source>
        <dbReference type="EMBL" id="SIQ10447.1"/>
    </source>
</evidence>
<dbReference type="Pfam" id="PF12019">
    <property type="entry name" value="GspH"/>
    <property type="match status" value="1"/>
</dbReference>
<evidence type="ECO:0000256" key="11">
    <source>
        <dbReference type="SAM" id="Phobius"/>
    </source>
</evidence>
<dbReference type="Pfam" id="PF07963">
    <property type="entry name" value="N_methyl"/>
    <property type="match status" value="1"/>
</dbReference>
<dbReference type="InterPro" id="IPR022346">
    <property type="entry name" value="T2SS_GspH"/>
</dbReference>
<dbReference type="GO" id="GO:0005886">
    <property type="term" value="C:plasma membrane"/>
    <property type="evidence" value="ECO:0007669"/>
    <property type="project" value="UniProtKB-SubCell"/>
</dbReference>
<protein>
    <recommendedName>
        <fullName evidence="2">Type II secretion system protein H</fullName>
    </recommendedName>
    <alternativeName>
        <fullName evidence="10">General secretion pathway protein H</fullName>
    </alternativeName>
</protein>
<dbReference type="EMBL" id="FTNE01000001">
    <property type="protein sequence ID" value="SIQ10447.1"/>
    <property type="molecule type" value="Genomic_DNA"/>
</dbReference>
<dbReference type="GO" id="GO:0015628">
    <property type="term" value="P:protein secretion by the type II secretion system"/>
    <property type="evidence" value="ECO:0007669"/>
    <property type="project" value="InterPro"/>
</dbReference>
<accession>A0A8G2CHT9</accession>
<evidence type="ECO:0000313" key="14">
    <source>
        <dbReference type="Proteomes" id="UP000186308"/>
    </source>
</evidence>
<feature type="transmembrane region" description="Helical" evidence="11">
    <location>
        <begin position="6"/>
        <end position="29"/>
    </location>
</feature>
<evidence type="ECO:0000256" key="5">
    <source>
        <dbReference type="ARBA" id="ARBA00022519"/>
    </source>
</evidence>
<evidence type="ECO:0000259" key="12">
    <source>
        <dbReference type="Pfam" id="PF12019"/>
    </source>
</evidence>
<dbReference type="RefSeq" id="WP_029312893.1">
    <property type="nucleotide sequence ID" value="NZ_FTNE01000001.1"/>
</dbReference>
<keyword evidence="6 11" id="KW-0812">Transmembrane</keyword>
<evidence type="ECO:0000256" key="7">
    <source>
        <dbReference type="ARBA" id="ARBA00022989"/>
    </source>
</evidence>
<keyword evidence="3" id="KW-1003">Cell membrane</keyword>
<sequence>MPAEPDAGFTLLEVIVVVVILGLALGMVASNGPMRSPRLAQAAAARDIRQSLQDAAARAIAQDRTTVFRLDPASGVWREGARTGTVPAGTHIIFRGVAGFAAREGSLGTVMFTPDGSASGGRITLAGPAGVRVIAIDWLTGRIKIDAPDPGR</sequence>
<dbReference type="GO" id="GO:0015627">
    <property type="term" value="C:type II protein secretion system complex"/>
    <property type="evidence" value="ECO:0007669"/>
    <property type="project" value="InterPro"/>
</dbReference>
<evidence type="ECO:0000256" key="8">
    <source>
        <dbReference type="ARBA" id="ARBA00023136"/>
    </source>
</evidence>